<comment type="caution">
    <text evidence="1">The sequence shown here is derived from an EMBL/GenBank/DDBJ whole genome shotgun (WGS) entry which is preliminary data.</text>
</comment>
<evidence type="ECO:0000313" key="1">
    <source>
        <dbReference type="EMBL" id="HIX47231.1"/>
    </source>
</evidence>
<dbReference type="AlphaFoldDB" id="A0A9D2ASB1"/>
<name>A0A9D2ASB1_9FIRM</name>
<evidence type="ECO:0000313" key="2">
    <source>
        <dbReference type="Proteomes" id="UP000824249"/>
    </source>
</evidence>
<proteinExistence type="predicted"/>
<organism evidence="1 2">
    <name type="scientific">Candidatus Borkfalkia faecigallinarum</name>
    <dbReference type="NCBI Taxonomy" id="2838509"/>
    <lineage>
        <taxon>Bacteria</taxon>
        <taxon>Bacillati</taxon>
        <taxon>Bacillota</taxon>
        <taxon>Clostridia</taxon>
        <taxon>Christensenellales</taxon>
        <taxon>Christensenellaceae</taxon>
        <taxon>Candidatus Borkfalkia</taxon>
    </lineage>
</organism>
<protein>
    <submittedName>
        <fullName evidence="1">PD-(D/E)XK nuclease family protein</fullName>
    </submittedName>
</protein>
<dbReference type="Proteomes" id="UP000824249">
    <property type="component" value="Unassembled WGS sequence"/>
</dbReference>
<accession>A0A9D2ASB1</accession>
<reference evidence="1" key="2">
    <citation type="submission" date="2021-04" db="EMBL/GenBank/DDBJ databases">
        <authorList>
            <person name="Gilroy R."/>
        </authorList>
    </citation>
    <scope>NUCLEOTIDE SEQUENCE</scope>
    <source>
        <strain evidence="1">26628</strain>
    </source>
</reference>
<reference evidence="1" key="1">
    <citation type="journal article" date="2021" name="PeerJ">
        <title>Extensive microbial diversity within the chicken gut microbiome revealed by metagenomics and culture.</title>
        <authorList>
            <person name="Gilroy R."/>
            <person name="Ravi A."/>
            <person name="Getino M."/>
            <person name="Pursley I."/>
            <person name="Horton D.L."/>
            <person name="Alikhan N.F."/>
            <person name="Baker D."/>
            <person name="Gharbi K."/>
            <person name="Hall N."/>
            <person name="Watson M."/>
            <person name="Adriaenssens E.M."/>
            <person name="Foster-Nyarko E."/>
            <person name="Jarju S."/>
            <person name="Secka A."/>
            <person name="Antonio M."/>
            <person name="Oren A."/>
            <person name="Chaudhuri R.R."/>
            <person name="La Ragione R."/>
            <person name="Hildebrand F."/>
            <person name="Pallen M.J."/>
        </authorList>
    </citation>
    <scope>NUCLEOTIDE SEQUENCE</scope>
    <source>
        <strain evidence="1">26628</strain>
    </source>
</reference>
<gene>
    <name evidence="1" type="ORF">H9737_06050</name>
</gene>
<dbReference type="EMBL" id="DXFD01000090">
    <property type="protein sequence ID" value="HIX47231.1"/>
    <property type="molecule type" value="Genomic_DNA"/>
</dbReference>
<sequence>MKNLFDFATRELSQDAFLRWLFENYDDPELRDAAGDLLQEFCGIDLDEVKDITSKAQWCNIDVVVRITLQDNTTAELFIEDKTYSQEHEQLQRYDSHIDQWCKSDRIYKIFYKTDVVRADEETRVKGANGINPWRVYSIEKILPLFEKYIGAKNLILRQYAEHVVHVYRATQNTAMPEGNDSHIDYLKWIAYFEKTVKPQLSEYEDRCAFFVTKAGPYPYVYMSIWKSGYDKKVPTLEIRSRDCLPKDGSSAERNINIRFLCYGMPVGDIPQQQELIEKIRQNGFFDTKGMVLQRGGKTNYFPKQIGCLPNGTTVANEEAFLKKLKDSIGCYLELMQDWR</sequence>